<sequence>MSQENLLPLSSLQRRQGRFSFNAVSVAEGLFALGVLALLISVFLPWRYSVLNRPGAPVLVLSGWQTGLLGGQGLCLLAGAVLVLLVLLRRWLAPDQRVGWEIVAAILLGALTIVTCKDVLAFYSGALALLLKRSVLGAGFYVAMLGLDLLLVACFLLVRRRQRQADPGRRSAR</sequence>
<feature type="transmembrane region" description="Helical" evidence="1">
    <location>
        <begin position="135"/>
        <end position="158"/>
    </location>
</feature>
<gene>
    <name evidence="2" type="ORF">KTAU_24810</name>
</gene>
<dbReference type="Proteomes" id="UP000334820">
    <property type="component" value="Unassembled WGS sequence"/>
</dbReference>
<accession>A0A5J4K5E9</accession>
<feature type="transmembrane region" description="Helical" evidence="1">
    <location>
        <begin position="21"/>
        <end position="44"/>
    </location>
</feature>
<feature type="transmembrane region" description="Helical" evidence="1">
    <location>
        <begin position="100"/>
        <end position="123"/>
    </location>
</feature>
<dbReference type="RefSeq" id="WP_151728555.1">
    <property type="nucleotide sequence ID" value="NZ_BKZV01000003.1"/>
</dbReference>
<keyword evidence="1" id="KW-0812">Transmembrane</keyword>
<keyword evidence="1" id="KW-0472">Membrane</keyword>
<evidence type="ECO:0000313" key="3">
    <source>
        <dbReference type="Proteomes" id="UP000334820"/>
    </source>
</evidence>
<keyword evidence="3" id="KW-1185">Reference proteome</keyword>
<keyword evidence="1" id="KW-1133">Transmembrane helix</keyword>
<dbReference type="AlphaFoldDB" id="A0A5J4K5E9"/>
<evidence type="ECO:0000313" key="2">
    <source>
        <dbReference type="EMBL" id="GER83844.1"/>
    </source>
</evidence>
<evidence type="ECO:0000256" key="1">
    <source>
        <dbReference type="SAM" id="Phobius"/>
    </source>
</evidence>
<feature type="transmembrane region" description="Helical" evidence="1">
    <location>
        <begin position="64"/>
        <end position="88"/>
    </location>
</feature>
<organism evidence="2 3">
    <name type="scientific">Thermogemmatispora aurantia</name>
    <dbReference type="NCBI Taxonomy" id="2045279"/>
    <lineage>
        <taxon>Bacteria</taxon>
        <taxon>Bacillati</taxon>
        <taxon>Chloroflexota</taxon>
        <taxon>Ktedonobacteria</taxon>
        <taxon>Thermogemmatisporales</taxon>
        <taxon>Thermogemmatisporaceae</taxon>
        <taxon>Thermogemmatispora</taxon>
    </lineage>
</organism>
<proteinExistence type="predicted"/>
<protein>
    <submittedName>
        <fullName evidence="2">Uncharacterized protein</fullName>
    </submittedName>
</protein>
<name>A0A5J4K5E9_9CHLR</name>
<dbReference type="EMBL" id="BKZV01000003">
    <property type="protein sequence ID" value="GER83844.1"/>
    <property type="molecule type" value="Genomic_DNA"/>
</dbReference>
<reference evidence="2 3" key="1">
    <citation type="journal article" date="2019" name="Int. J. Syst. Evol. Microbiol.">
        <title>Thermogemmatispora aurantia sp. nov. and Thermogemmatispora argillosa sp. nov., within the class Ktedonobacteria, and emended description of the genus Thermogemmatispora.</title>
        <authorList>
            <person name="Zheng Y."/>
            <person name="Wang C.M."/>
            <person name="Sakai Y."/>
            <person name="Abe K."/>
            <person name="Yokota A."/>
            <person name="Yabe S."/>
        </authorList>
    </citation>
    <scope>NUCLEOTIDE SEQUENCE [LARGE SCALE GENOMIC DNA]</scope>
    <source>
        <strain evidence="2 3">A1-2</strain>
    </source>
</reference>
<comment type="caution">
    <text evidence="2">The sequence shown here is derived from an EMBL/GenBank/DDBJ whole genome shotgun (WGS) entry which is preliminary data.</text>
</comment>